<proteinExistence type="predicted"/>
<reference evidence="1 2" key="1">
    <citation type="submission" date="2018-02" db="EMBL/GenBank/DDBJ databases">
        <title>Comparative genomes isolates from brazilian mangrove.</title>
        <authorList>
            <person name="Araujo J.E."/>
            <person name="Taketani R.G."/>
            <person name="Silva M.C.P."/>
            <person name="Loureco M.V."/>
            <person name="Andreote F.D."/>
        </authorList>
    </citation>
    <scope>NUCLEOTIDE SEQUENCE [LARGE SCALE GENOMIC DNA]</scope>
    <source>
        <strain evidence="1 2">HEX-2 MGV</strain>
    </source>
</reference>
<evidence type="ECO:0000313" key="2">
    <source>
        <dbReference type="Proteomes" id="UP000240009"/>
    </source>
</evidence>
<protein>
    <submittedName>
        <fullName evidence="1">Uncharacterized protein</fullName>
    </submittedName>
</protein>
<dbReference type="AlphaFoldDB" id="A0A2S8G4B1"/>
<sequence length="106" mass="12312">MNRSEVHTMKLTNIIMHDGSRDFGALPECYPFEQLRDHIARLPGAKVTGFVSDRVTEAWLDFRYRGHRFSANTQCSEWWFFVDDPQCPDEILLEVLTYCAKKLGQG</sequence>
<name>A0A2S8G4B1_9BACT</name>
<gene>
    <name evidence="1" type="ORF">C5Y96_05405</name>
</gene>
<comment type="caution">
    <text evidence="1">The sequence shown here is derived from an EMBL/GenBank/DDBJ whole genome shotgun (WGS) entry which is preliminary data.</text>
</comment>
<accession>A0A2S8G4B1</accession>
<evidence type="ECO:0000313" key="1">
    <source>
        <dbReference type="EMBL" id="PQO39292.1"/>
    </source>
</evidence>
<dbReference type="Proteomes" id="UP000240009">
    <property type="component" value="Unassembled WGS sequence"/>
</dbReference>
<organism evidence="1 2">
    <name type="scientific">Blastopirellula marina</name>
    <dbReference type="NCBI Taxonomy" id="124"/>
    <lineage>
        <taxon>Bacteria</taxon>
        <taxon>Pseudomonadati</taxon>
        <taxon>Planctomycetota</taxon>
        <taxon>Planctomycetia</taxon>
        <taxon>Pirellulales</taxon>
        <taxon>Pirellulaceae</taxon>
        <taxon>Blastopirellula</taxon>
    </lineage>
</organism>
<dbReference type="EMBL" id="PUIA01000016">
    <property type="protein sequence ID" value="PQO39292.1"/>
    <property type="molecule type" value="Genomic_DNA"/>
</dbReference>